<dbReference type="Proteomes" id="UP000012164">
    <property type="component" value="Unassembled WGS sequence"/>
</dbReference>
<gene>
    <name evidence="1" type="ORF">LEP1GSC079_3281</name>
</gene>
<comment type="caution">
    <text evidence="1">The sequence shown here is derived from an EMBL/GenBank/DDBJ whole genome shotgun (WGS) entry which is preliminary data.</text>
</comment>
<name>A0A0F6IEB3_LEPIR</name>
<accession>A0A0F6IEB3</accession>
<proteinExistence type="predicted"/>
<dbReference type="EMBL" id="AKWR02000129">
    <property type="protein sequence ID" value="EMJ36388.1"/>
    <property type="molecule type" value="Genomic_DNA"/>
</dbReference>
<organism evidence="1 2">
    <name type="scientific">Leptospira interrogans str. FPW1039</name>
    <dbReference type="NCBI Taxonomy" id="1193040"/>
    <lineage>
        <taxon>Bacteria</taxon>
        <taxon>Pseudomonadati</taxon>
        <taxon>Spirochaetota</taxon>
        <taxon>Spirochaetia</taxon>
        <taxon>Leptospirales</taxon>
        <taxon>Leptospiraceae</taxon>
        <taxon>Leptospira</taxon>
    </lineage>
</organism>
<protein>
    <submittedName>
        <fullName evidence="1">Uncharacterized protein</fullName>
    </submittedName>
</protein>
<evidence type="ECO:0000313" key="2">
    <source>
        <dbReference type="Proteomes" id="UP000012164"/>
    </source>
</evidence>
<reference evidence="1 2" key="1">
    <citation type="submission" date="2013-01" db="EMBL/GenBank/DDBJ databases">
        <authorList>
            <person name="Harkins D.M."/>
            <person name="Durkin A.S."/>
            <person name="Brinkac L.M."/>
            <person name="Haft D.H."/>
            <person name="Selengut J.D."/>
            <person name="Sanka R."/>
            <person name="DePew J."/>
            <person name="Purushe J."/>
            <person name="Peacock S.J."/>
            <person name="Thaipadungpanit J."/>
            <person name="Wuthiekanun V.W."/>
            <person name="Day N.P."/>
            <person name="Vinetz J.M."/>
            <person name="Sutton G.G."/>
            <person name="Nierman W.C."/>
            <person name="Fouts D.E."/>
        </authorList>
    </citation>
    <scope>NUCLEOTIDE SEQUENCE [LARGE SCALE GENOMIC DNA]</scope>
    <source>
        <strain evidence="1 2">FPW1039</strain>
    </source>
</reference>
<evidence type="ECO:0000313" key="1">
    <source>
        <dbReference type="EMBL" id="EMJ36388.1"/>
    </source>
</evidence>
<dbReference type="AlphaFoldDB" id="A0A0F6IEB3"/>
<sequence length="37" mass="4741">MLNENRIYKIYKVFEIIFQKRRYKFFFDLFLTAVESE</sequence>